<dbReference type="PANTHER" id="PTHR30290:SF83">
    <property type="entry name" value="ABC TRANSPORTER SUBSTRATE-BINDING PROTEIN"/>
    <property type="match status" value="1"/>
</dbReference>
<dbReference type="SUPFAM" id="SSF53850">
    <property type="entry name" value="Periplasmic binding protein-like II"/>
    <property type="match status" value="1"/>
</dbReference>
<feature type="chain" id="PRO_5039280146" description="Solute-binding protein family 5 domain-containing protein" evidence="2">
    <location>
        <begin position="27"/>
        <end position="643"/>
    </location>
</feature>
<feature type="region of interest" description="Disordered" evidence="1">
    <location>
        <begin position="174"/>
        <end position="223"/>
    </location>
</feature>
<evidence type="ECO:0000256" key="1">
    <source>
        <dbReference type="SAM" id="MobiDB-lite"/>
    </source>
</evidence>
<dbReference type="PROSITE" id="PS51257">
    <property type="entry name" value="PROKAR_LIPOPROTEIN"/>
    <property type="match status" value="1"/>
</dbReference>
<sequence length="643" mass="66148">MRGSGSPRYAARAAYLFLASVLLTGACTGSPNSPSPTEAAGGTLRLLYDQTITTWDPQRMYSGPEGAIAVRLFSRTLTSYPAGGAGGVGGLVGDLATDTGTPSDGGKTWTFTLRSGPAWEDGKPVTCQDVAYGIARSFAREQLPGGAPYPMTLLDIPSRVDSAGLEVPGYPGPYAVTPPPAPTAEPTSTGTAQATATATESALPTPTASSTSTSTATDVVESGSGSAEFDAAVSCRGATLTMRLKVPVPDFPVIVALPAFAAYRRDHDRGGAGTFDVFSCGPYRLDGAWEAGAGGRFVRNPSWNRAGDALRQALPDVVDIRESIPVNTLVQRLVEDKAPDHTAIGITDIPAAGHAALLADPAVKARLSNPLSGTVELLQPNVKSPVMSNEGVRRALALATDRAAFVAAYGSTVMTPAYSALASSIPGHPATPPAADATPTATASATANSIAPLPTAADPDAARAALVAAGVTLPVHIRVAYRTSPAADAAYAALEAGWEKVGFEVTLDGLGEDYYRIVSGIDASANYDVFRRSWFADYPAGAAVIPDLFDGRMNLTDSGTGQDLGSFNDEAVNTAIADAQVEADPVKRALAWAAIDAKIVAVVGQIPLAERRRSFLRGSGVGGYAENPYLGGWVDLAGVSVAH</sequence>
<evidence type="ECO:0000313" key="5">
    <source>
        <dbReference type="Proteomes" id="UP000718281"/>
    </source>
</evidence>
<organism evidence="4 5">
    <name type="scientific">Candidatus Phosphoribacter hodrii</name>
    <dbReference type="NCBI Taxonomy" id="2953743"/>
    <lineage>
        <taxon>Bacteria</taxon>
        <taxon>Bacillati</taxon>
        <taxon>Actinomycetota</taxon>
        <taxon>Actinomycetes</taxon>
        <taxon>Micrococcales</taxon>
        <taxon>Dermatophilaceae</taxon>
        <taxon>Candidatus Phosphoribacter</taxon>
    </lineage>
</organism>
<protein>
    <recommendedName>
        <fullName evidence="3">Solute-binding protein family 5 domain-containing protein</fullName>
    </recommendedName>
</protein>
<evidence type="ECO:0000256" key="2">
    <source>
        <dbReference type="SAM" id="SignalP"/>
    </source>
</evidence>
<comment type="caution">
    <text evidence="4">The sequence shown here is derived from an EMBL/GenBank/DDBJ whole genome shotgun (WGS) entry which is preliminary data.</text>
</comment>
<feature type="signal peptide" evidence="2">
    <location>
        <begin position="1"/>
        <end position="26"/>
    </location>
</feature>
<dbReference type="Proteomes" id="UP000718281">
    <property type="component" value="Unassembled WGS sequence"/>
</dbReference>
<dbReference type="Pfam" id="PF00496">
    <property type="entry name" value="SBP_bac_5"/>
    <property type="match status" value="1"/>
</dbReference>
<evidence type="ECO:0000259" key="3">
    <source>
        <dbReference type="Pfam" id="PF00496"/>
    </source>
</evidence>
<dbReference type="GO" id="GO:1904680">
    <property type="term" value="F:peptide transmembrane transporter activity"/>
    <property type="evidence" value="ECO:0007669"/>
    <property type="project" value="TreeGrafter"/>
</dbReference>
<dbReference type="PANTHER" id="PTHR30290">
    <property type="entry name" value="PERIPLASMIC BINDING COMPONENT OF ABC TRANSPORTER"/>
    <property type="match status" value="1"/>
</dbReference>
<gene>
    <name evidence="4" type="ORF">IPF40_00760</name>
</gene>
<feature type="domain" description="Solute-binding protein family 5" evidence="3">
    <location>
        <begin position="91"/>
        <end position="546"/>
    </location>
</feature>
<dbReference type="EMBL" id="JADIXZ010000001">
    <property type="protein sequence ID" value="MBK6299627.1"/>
    <property type="molecule type" value="Genomic_DNA"/>
</dbReference>
<dbReference type="InterPro" id="IPR039424">
    <property type="entry name" value="SBP_5"/>
</dbReference>
<feature type="compositionally biased region" description="Low complexity" evidence="1">
    <location>
        <begin position="184"/>
        <end position="217"/>
    </location>
</feature>
<name>A0A935CC99_9MICO</name>
<proteinExistence type="predicted"/>
<dbReference type="InterPro" id="IPR000914">
    <property type="entry name" value="SBP_5_dom"/>
</dbReference>
<dbReference type="Gene3D" id="3.10.105.10">
    <property type="entry name" value="Dipeptide-binding Protein, Domain 3"/>
    <property type="match status" value="1"/>
</dbReference>
<dbReference type="AlphaFoldDB" id="A0A935CC99"/>
<accession>A0A935CC99</accession>
<evidence type="ECO:0000313" key="4">
    <source>
        <dbReference type="EMBL" id="MBK6299627.1"/>
    </source>
</evidence>
<dbReference type="GO" id="GO:0015833">
    <property type="term" value="P:peptide transport"/>
    <property type="evidence" value="ECO:0007669"/>
    <property type="project" value="TreeGrafter"/>
</dbReference>
<reference evidence="4 5" key="1">
    <citation type="submission" date="2020-10" db="EMBL/GenBank/DDBJ databases">
        <title>Connecting structure to function with the recovery of over 1000 high-quality activated sludge metagenome-assembled genomes encoding full-length rRNA genes using long-read sequencing.</title>
        <authorList>
            <person name="Singleton C.M."/>
            <person name="Petriglieri F."/>
            <person name="Kristensen J.M."/>
            <person name="Kirkegaard R.H."/>
            <person name="Michaelsen T.Y."/>
            <person name="Andersen M.H."/>
            <person name="Karst S.M."/>
            <person name="Dueholm M.S."/>
            <person name="Nielsen P.H."/>
            <person name="Albertsen M."/>
        </authorList>
    </citation>
    <scope>NUCLEOTIDE SEQUENCE [LARGE SCALE GENOMIC DNA]</scope>
    <source>
        <strain evidence="4">AalE_18-Q3-R2-46_BAT3C.188</strain>
    </source>
</reference>
<dbReference type="Gene3D" id="3.40.190.10">
    <property type="entry name" value="Periplasmic binding protein-like II"/>
    <property type="match status" value="1"/>
</dbReference>
<keyword evidence="2" id="KW-0732">Signal</keyword>